<proteinExistence type="predicted"/>
<gene>
    <name evidence="2" type="ORF">TWF694_004524</name>
</gene>
<comment type="caution">
    <text evidence="2">The sequence shown here is derived from an EMBL/GenBank/DDBJ whole genome shotgun (WGS) entry which is preliminary data.</text>
</comment>
<organism evidence="2 3">
    <name type="scientific">Orbilia ellipsospora</name>
    <dbReference type="NCBI Taxonomy" id="2528407"/>
    <lineage>
        <taxon>Eukaryota</taxon>
        <taxon>Fungi</taxon>
        <taxon>Dikarya</taxon>
        <taxon>Ascomycota</taxon>
        <taxon>Pezizomycotina</taxon>
        <taxon>Orbiliomycetes</taxon>
        <taxon>Orbiliales</taxon>
        <taxon>Orbiliaceae</taxon>
        <taxon>Orbilia</taxon>
    </lineage>
</organism>
<evidence type="ECO:0000313" key="2">
    <source>
        <dbReference type="EMBL" id="KAK6527541.1"/>
    </source>
</evidence>
<dbReference type="AlphaFoldDB" id="A0AAV9WVB8"/>
<protein>
    <submittedName>
        <fullName evidence="2">Uncharacterized protein</fullName>
    </submittedName>
</protein>
<keyword evidence="3" id="KW-1185">Reference proteome</keyword>
<keyword evidence="1" id="KW-0732">Signal</keyword>
<evidence type="ECO:0000313" key="3">
    <source>
        <dbReference type="Proteomes" id="UP001365542"/>
    </source>
</evidence>
<sequence length="133" mass="14828">MAPSFAFIFLALAISHISTAIPTIPSPTPATRRPTLDLETTKILNTCVDQYASPICDEKEKLNCLKDFNTCLIENLHGKSIYFIAVVEALEKEGVPLEVIQELYKAWYRNELKWAPVNSTSTISTMTTSTSMN</sequence>
<feature type="chain" id="PRO_5044012870" evidence="1">
    <location>
        <begin position="21"/>
        <end position="133"/>
    </location>
</feature>
<feature type="signal peptide" evidence="1">
    <location>
        <begin position="1"/>
        <end position="20"/>
    </location>
</feature>
<reference evidence="2 3" key="1">
    <citation type="submission" date="2019-10" db="EMBL/GenBank/DDBJ databases">
        <authorList>
            <person name="Palmer J.M."/>
        </authorList>
    </citation>
    <scope>NUCLEOTIDE SEQUENCE [LARGE SCALE GENOMIC DNA]</scope>
    <source>
        <strain evidence="2 3">TWF694</strain>
    </source>
</reference>
<dbReference type="Proteomes" id="UP001365542">
    <property type="component" value="Unassembled WGS sequence"/>
</dbReference>
<dbReference type="EMBL" id="JAVHJO010000015">
    <property type="protein sequence ID" value="KAK6527541.1"/>
    <property type="molecule type" value="Genomic_DNA"/>
</dbReference>
<accession>A0AAV9WVB8</accession>
<evidence type="ECO:0000256" key="1">
    <source>
        <dbReference type="SAM" id="SignalP"/>
    </source>
</evidence>
<name>A0AAV9WVB8_9PEZI</name>